<dbReference type="EMBL" id="CM055755">
    <property type="protein sequence ID" value="KAJ7990151.1"/>
    <property type="molecule type" value="Genomic_DNA"/>
</dbReference>
<organism evidence="1 2">
    <name type="scientific">Dallia pectoralis</name>
    <name type="common">Alaska blackfish</name>
    <dbReference type="NCBI Taxonomy" id="75939"/>
    <lineage>
        <taxon>Eukaryota</taxon>
        <taxon>Metazoa</taxon>
        <taxon>Chordata</taxon>
        <taxon>Craniata</taxon>
        <taxon>Vertebrata</taxon>
        <taxon>Euteleostomi</taxon>
        <taxon>Actinopterygii</taxon>
        <taxon>Neopterygii</taxon>
        <taxon>Teleostei</taxon>
        <taxon>Protacanthopterygii</taxon>
        <taxon>Esociformes</taxon>
        <taxon>Umbridae</taxon>
        <taxon>Dallia</taxon>
    </lineage>
</organism>
<name>A0ACC2FFM8_DALPE</name>
<reference evidence="1" key="1">
    <citation type="submission" date="2021-05" db="EMBL/GenBank/DDBJ databases">
        <authorList>
            <person name="Pan Q."/>
            <person name="Jouanno E."/>
            <person name="Zahm M."/>
            <person name="Klopp C."/>
            <person name="Cabau C."/>
            <person name="Louis A."/>
            <person name="Berthelot C."/>
            <person name="Parey E."/>
            <person name="Roest Crollius H."/>
            <person name="Montfort J."/>
            <person name="Robinson-Rechavi M."/>
            <person name="Bouchez O."/>
            <person name="Lampietro C."/>
            <person name="Lopez Roques C."/>
            <person name="Donnadieu C."/>
            <person name="Postlethwait J."/>
            <person name="Bobe J."/>
            <person name="Dillon D."/>
            <person name="Chandos A."/>
            <person name="von Hippel F."/>
            <person name="Guiguen Y."/>
        </authorList>
    </citation>
    <scope>NUCLEOTIDE SEQUENCE</scope>
    <source>
        <strain evidence="1">YG-Jan2019</strain>
    </source>
</reference>
<comment type="caution">
    <text evidence="1">The sequence shown here is derived from an EMBL/GenBank/DDBJ whole genome shotgun (WGS) entry which is preliminary data.</text>
</comment>
<dbReference type="Proteomes" id="UP001157502">
    <property type="component" value="Chromosome 28"/>
</dbReference>
<protein>
    <submittedName>
        <fullName evidence="1">Uncharacterized protein</fullName>
    </submittedName>
</protein>
<evidence type="ECO:0000313" key="1">
    <source>
        <dbReference type="EMBL" id="KAJ7990151.1"/>
    </source>
</evidence>
<gene>
    <name evidence="1" type="ORF">DPEC_G00297350</name>
</gene>
<sequence>MKIRCCLYLLFGLILAPLQGLDLTDSEEVKYVRQQAKGTVGGSITLGCGSTLPNIFIWGFTRPGTSSNVALAYDYGQGAKIQPQLSNSPGRLSLVPNTSSLLLKDLHPDAHGMYTCQALYDVPQGAPITFYYTQLEVVEKDEEDEE</sequence>
<proteinExistence type="predicted"/>
<evidence type="ECO:0000313" key="2">
    <source>
        <dbReference type="Proteomes" id="UP001157502"/>
    </source>
</evidence>
<keyword evidence="2" id="KW-1185">Reference proteome</keyword>
<accession>A0ACC2FFM8</accession>